<sequence length="89" mass="9691">LLDGASLMTIGLGTNLFSLSGFMLRSLIHLDLCFGSTLLIQGYVTAFCDGLLSGRIPRLYSHLSTLFSDLFGELVPTCFMSLVLTKLEL</sequence>
<name>A0A061HX57_CRIGR</name>
<dbReference type="Proteomes" id="UP000030759">
    <property type="component" value="Unassembled WGS sequence"/>
</dbReference>
<proteinExistence type="predicted"/>
<accession>A0A061HX57</accession>
<dbReference type="AlphaFoldDB" id="A0A061HX57"/>
<protein>
    <submittedName>
        <fullName evidence="1">Uncharacterized protein</fullName>
    </submittedName>
</protein>
<evidence type="ECO:0000313" key="1">
    <source>
        <dbReference type="EMBL" id="ERE63661.1"/>
    </source>
</evidence>
<organism evidence="1 2">
    <name type="scientific">Cricetulus griseus</name>
    <name type="common">Chinese hamster</name>
    <name type="synonym">Cricetulus barabensis griseus</name>
    <dbReference type="NCBI Taxonomy" id="10029"/>
    <lineage>
        <taxon>Eukaryota</taxon>
        <taxon>Metazoa</taxon>
        <taxon>Chordata</taxon>
        <taxon>Craniata</taxon>
        <taxon>Vertebrata</taxon>
        <taxon>Euteleostomi</taxon>
        <taxon>Mammalia</taxon>
        <taxon>Eutheria</taxon>
        <taxon>Euarchontoglires</taxon>
        <taxon>Glires</taxon>
        <taxon>Rodentia</taxon>
        <taxon>Myomorpha</taxon>
        <taxon>Muroidea</taxon>
        <taxon>Cricetidae</taxon>
        <taxon>Cricetinae</taxon>
        <taxon>Cricetulus</taxon>
    </lineage>
</organism>
<dbReference type="EMBL" id="KE685996">
    <property type="protein sequence ID" value="ERE63661.1"/>
    <property type="molecule type" value="Genomic_DNA"/>
</dbReference>
<gene>
    <name evidence="1" type="ORF">H671_xg20696</name>
</gene>
<reference evidence="2" key="1">
    <citation type="journal article" date="2013" name="Nat. Biotechnol.">
        <title>Chinese hamster genome sequenced from sorted chromosomes.</title>
        <authorList>
            <person name="Brinkrolf K."/>
            <person name="Rupp O."/>
            <person name="Laux H."/>
            <person name="Kollin F."/>
            <person name="Ernst W."/>
            <person name="Linke B."/>
            <person name="Kofler R."/>
            <person name="Romand S."/>
            <person name="Hesse F."/>
            <person name="Budach W.E."/>
            <person name="Galosy S."/>
            <person name="Muller D."/>
            <person name="Noll T."/>
            <person name="Wienberg J."/>
            <person name="Jostock T."/>
            <person name="Leonard M."/>
            <person name="Grillari J."/>
            <person name="Tauch A."/>
            <person name="Goesmann A."/>
            <person name="Helk B."/>
            <person name="Mott J.E."/>
            <person name="Puhler A."/>
            <person name="Borth N."/>
        </authorList>
    </citation>
    <scope>NUCLEOTIDE SEQUENCE [LARGE SCALE GENOMIC DNA]</scope>
    <source>
        <strain evidence="2">17A/GY</strain>
    </source>
</reference>
<feature type="non-terminal residue" evidence="1">
    <location>
        <position position="1"/>
    </location>
</feature>
<evidence type="ECO:0000313" key="2">
    <source>
        <dbReference type="Proteomes" id="UP000030759"/>
    </source>
</evidence>